<feature type="domain" description="TSEN34 N-terminal" evidence="7">
    <location>
        <begin position="18"/>
        <end position="74"/>
    </location>
</feature>
<dbReference type="GO" id="GO:0000214">
    <property type="term" value="C:tRNA-intron endonuclease complex"/>
    <property type="evidence" value="ECO:0007669"/>
    <property type="project" value="UniProtKB-UniRule"/>
</dbReference>
<dbReference type="HOGENOM" id="CLU_049366_1_0_1"/>
<dbReference type="GO" id="GO:0000379">
    <property type="term" value="P:tRNA-type intron splice site recognition and cleavage"/>
    <property type="evidence" value="ECO:0007669"/>
    <property type="project" value="UniProtKB-UniRule"/>
</dbReference>
<dbReference type="InterPro" id="IPR036167">
    <property type="entry name" value="tRNA_intron_Endo_cat-like_sf"/>
</dbReference>
<evidence type="ECO:0000259" key="6">
    <source>
        <dbReference type="Pfam" id="PF01974"/>
    </source>
</evidence>
<dbReference type="GO" id="GO:0000213">
    <property type="term" value="F:tRNA-intron lyase activity"/>
    <property type="evidence" value="ECO:0007669"/>
    <property type="project" value="UniProtKB-UniRule"/>
</dbReference>
<dbReference type="InterPro" id="IPR006677">
    <property type="entry name" value="tRNA_intron_Endonuc_cat-like"/>
</dbReference>
<dbReference type="STRING" id="1071381.G8BUY5"/>
<dbReference type="PANTHER" id="PTHR13070:SF0">
    <property type="entry name" value="TRNA-SPLICING ENDONUCLEASE SUBUNIT SEN34"/>
    <property type="match status" value="1"/>
</dbReference>
<dbReference type="GO" id="GO:0003676">
    <property type="term" value="F:nucleic acid binding"/>
    <property type="evidence" value="ECO:0007669"/>
    <property type="project" value="InterPro"/>
</dbReference>
<evidence type="ECO:0000256" key="1">
    <source>
        <dbReference type="ARBA" id="ARBA00008078"/>
    </source>
</evidence>
<dbReference type="Gene3D" id="3.40.1350.10">
    <property type="match status" value="1"/>
</dbReference>
<protein>
    <recommendedName>
        <fullName evidence="4">tRNA-splicing endonuclease subunit Sen34</fullName>
        <ecNumber evidence="4">4.6.1.16</ecNumber>
    </recommendedName>
</protein>
<feature type="active site" evidence="5">
    <location>
        <position position="160"/>
    </location>
</feature>
<dbReference type="eggNOG" id="KOG4133">
    <property type="taxonomic scope" value="Eukaryota"/>
</dbReference>
<gene>
    <name evidence="8" type="primary">TPHA0F00810</name>
    <name evidence="8" type="ordered locus">TPHA_0F00810</name>
</gene>
<name>G8BUY5_TETPH</name>
<dbReference type="InterPro" id="IPR011856">
    <property type="entry name" value="tRNA_endonuc-like_dom_sf"/>
</dbReference>
<dbReference type="OMA" id="RTFSLEW"/>
<dbReference type="EC" id="4.6.1.16" evidence="4"/>
<dbReference type="Proteomes" id="UP000005666">
    <property type="component" value="Chromosome 6"/>
</dbReference>
<dbReference type="KEGG" id="tpf:TPHA_0F00810"/>
<sequence>MPTLQVIHYLHGGYSLPQVFSVEDAAELREKHGIYGILSGTLPLNAQQNSFLYLPLTLSLEEAFFLVKNGHANLSVVESATNAAVIALKNQDLQSPVEGNYVLTPDQFGVRPETPKDTALRWLLHNAGQVQLSYPLYEKLRSVGITVLPGARFGCKYVGYPGDPLRYHSQHLVTEPLRYTDDTVNLLQLVNLTRLGTIVKKSVIVSGVLEAPTKLEQPHKQKQKQKFDTVKVFTIEWCGFG</sequence>
<feature type="domain" description="tRNA intron endonuclease catalytic" evidence="6">
    <location>
        <begin position="132"/>
        <end position="208"/>
    </location>
</feature>
<evidence type="ECO:0000256" key="4">
    <source>
        <dbReference type="PIRNR" id="PIRNR017250"/>
    </source>
</evidence>
<dbReference type="AlphaFoldDB" id="G8BUY5"/>
<evidence type="ECO:0000313" key="8">
    <source>
        <dbReference type="EMBL" id="CCE63567.1"/>
    </source>
</evidence>
<dbReference type="PIRSF" id="PIRSF017250">
    <property type="entry name" value="tRNA_splic_SEN34"/>
    <property type="match status" value="1"/>
</dbReference>
<proteinExistence type="inferred from homology"/>
<dbReference type="RefSeq" id="XP_003686001.1">
    <property type="nucleotide sequence ID" value="XM_003685953.1"/>
</dbReference>
<dbReference type="CDD" id="cd22363">
    <property type="entry name" value="tRNA-intron_lyase_C"/>
    <property type="match status" value="1"/>
</dbReference>
<dbReference type="OrthoDB" id="48041at2759"/>
<evidence type="ECO:0000313" key="9">
    <source>
        <dbReference type="Proteomes" id="UP000005666"/>
    </source>
</evidence>
<keyword evidence="2 4" id="KW-0819">tRNA processing</keyword>
<dbReference type="InterPro" id="IPR059049">
    <property type="entry name" value="TSEN34_N"/>
</dbReference>
<evidence type="ECO:0000256" key="2">
    <source>
        <dbReference type="ARBA" id="ARBA00022694"/>
    </source>
</evidence>
<dbReference type="InterPro" id="IPR016690">
    <property type="entry name" value="TSEN34"/>
</dbReference>
<evidence type="ECO:0000259" key="7">
    <source>
        <dbReference type="Pfam" id="PF26577"/>
    </source>
</evidence>
<dbReference type="Pfam" id="PF01974">
    <property type="entry name" value="tRNA_int_endo"/>
    <property type="match status" value="1"/>
</dbReference>
<dbReference type="SUPFAM" id="SSF53032">
    <property type="entry name" value="tRNA-intron endonuclease catalytic domain-like"/>
    <property type="match status" value="1"/>
</dbReference>
<dbReference type="GeneID" id="11535611"/>
<evidence type="ECO:0000256" key="3">
    <source>
        <dbReference type="ARBA" id="ARBA00023239"/>
    </source>
</evidence>
<evidence type="ECO:0000256" key="5">
    <source>
        <dbReference type="PIRSR" id="PIRSR017250-50"/>
    </source>
</evidence>
<comment type="function">
    <text evidence="4">Constitutes one of the two catalytic subunit of the tRNA-splicing endonuclease complex, a complex responsible for identification and cleavage of the splice sites in pre-tRNA. It cleaves pre-tRNA at the 5'- and 3'-splice sites to release the intron. The products are an intron and two tRNA half-molecules bearing 2',3'-cyclic phosphate and 5'-OH termini. There are no conserved sequences at the splice sites, but the intron is invariably located at the same site in the gene, placing the splice sites an invariant distance from the constant structural features of the tRNA body.</text>
</comment>
<reference evidence="8 9" key="1">
    <citation type="journal article" date="2011" name="Proc. Natl. Acad. Sci. U.S.A.">
        <title>Evolutionary erosion of yeast sex chromosomes by mating-type switching accidents.</title>
        <authorList>
            <person name="Gordon J.L."/>
            <person name="Armisen D."/>
            <person name="Proux-Wera E."/>
            <person name="Oheigeartaigh S.S."/>
            <person name="Byrne K.P."/>
            <person name="Wolfe K.H."/>
        </authorList>
    </citation>
    <scope>NUCLEOTIDE SEQUENCE [LARGE SCALE GENOMIC DNA]</scope>
    <source>
        <strain evidence="9">ATCC 24235 / CBS 4417 / NBRC 1672 / NRRL Y-8282 / UCD 70-5</strain>
    </source>
</reference>
<feature type="active site" evidence="5">
    <location>
        <position position="201"/>
    </location>
</feature>
<dbReference type="Pfam" id="PF26577">
    <property type="entry name" value="TSEN34_N"/>
    <property type="match status" value="1"/>
</dbReference>
<dbReference type="EMBL" id="HE612861">
    <property type="protein sequence ID" value="CCE63567.1"/>
    <property type="molecule type" value="Genomic_DNA"/>
</dbReference>
<comment type="similarity">
    <text evidence="1 4">Belongs to the tRNA-intron endonuclease family.</text>
</comment>
<dbReference type="PANTHER" id="PTHR13070">
    <property type="entry name" value="TRNA-SPLICING ENDONUCLEASE SUBUNIT SEN34-RELATED"/>
    <property type="match status" value="1"/>
</dbReference>
<keyword evidence="3 4" id="KW-0456">Lyase</keyword>
<accession>G8BUY5</accession>
<keyword evidence="9" id="KW-1185">Reference proteome</keyword>
<organism evidence="8 9">
    <name type="scientific">Tetrapisispora phaffii (strain ATCC 24235 / CBS 4417 / NBRC 1672 / NRRL Y-8282 / UCD 70-5)</name>
    <name type="common">Yeast</name>
    <name type="synonym">Fabospora phaffii</name>
    <dbReference type="NCBI Taxonomy" id="1071381"/>
    <lineage>
        <taxon>Eukaryota</taxon>
        <taxon>Fungi</taxon>
        <taxon>Dikarya</taxon>
        <taxon>Ascomycota</taxon>
        <taxon>Saccharomycotina</taxon>
        <taxon>Saccharomycetes</taxon>
        <taxon>Saccharomycetales</taxon>
        <taxon>Saccharomycetaceae</taxon>
        <taxon>Tetrapisispora</taxon>
    </lineage>
</organism>
<feature type="active site" evidence="5">
    <location>
        <position position="168"/>
    </location>
</feature>